<gene>
    <name evidence="3" type="ORF">FDF74_03175</name>
</gene>
<dbReference type="PIRSF" id="PIRSF006054">
    <property type="entry name" value="UCP006054"/>
    <property type="match status" value="1"/>
</dbReference>
<feature type="domain" description="Serine dehydratase-like alpha subunit" evidence="2">
    <location>
        <begin position="171"/>
        <end position="420"/>
    </location>
</feature>
<proteinExistence type="inferred from homology"/>
<dbReference type="PANTHER" id="PTHR30501">
    <property type="entry name" value="UPF0597 PROTEIN YHAM"/>
    <property type="match status" value="1"/>
</dbReference>
<dbReference type="Pfam" id="PF03313">
    <property type="entry name" value="SDH_alpha"/>
    <property type="match status" value="1"/>
</dbReference>
<evidence type="ECO:0000313" key="3">
    <source>
        <dbReference type="EMBL" id="NEZ46212.1"/>
    </source>
</evidence>
<dbReference type="OrthoDB" id="41906at2"/>
<evidence type="ECO:0000313" key="4">
    <source>
        <dbReference type="Proteomes" id="UP000473885"/>
    </source>
</evidence>
<dbReference type="AlphaFoldDB" id="A0A6M0R7K9"/>
<dbReference type="HAMAP" id="MF_01845">
    <property type="entry name" value="UPF0597"/>
    <property type="match status" value="1"/>
</dbReference>
<dbReference type="InterPro" id="IPR005130">
    <property type="entry name" value="Ser_deHydtase-like_asu"/>
</dbReference>
<dbReference type="InterPro" id="IPR021144">
    <property type="entry name" value="UPF0597"/>
</dbReference>
<protein>
    <recommendedName>
        <fullName evidence="1">UPF0597 protein FDF74_03175</fullName>
    </recommendedName>
</protein>
<dbReference type="Proteomes" id="UP000473885">
    <property type="component" value="Unassembled WGS sequence"/>
</dbReference>
<keyword evidence="4" id="KW-1185">Reference proteome</keyword>
<name>A0A6M0R7K9_9CLOT</name>
<organism evidence="3 4">
    <name type="scientific">Clostridium niameyense</name>
    <dbReference type="NCBI Taxonomy" id="1622073"/>
    <lineage>
        <taxon>Bacteria</taxon>
        <taxon>Bacillati</taxon>
        <taxon>Bacillota</taxon>
        <taxon>Clostridia</taxon>
        <taxon>Eubacteriales</taxon>
        <taxon>Clostridiaceae</taxon>
        <taxon>Clostridium</taxon>
    </lineage>
</organism>
<sequence>MDNNTIINILKKEMAPGLGVTEPAAIALATAKAYETIGGEFKKVEVKTDGGLFKNAFSCGIPGTCEIGNEFAAMLGIVAGDSSLGLEVLKNIEEIHVIKAKEFIDNHKVSFKVKDNTKGLYVEAIVTTNKGYGRILITNSHDNISLIEKNSEIIYEKTKENINNNESIVDSKRITKLTVNEIVNFVNTVDYNSISFLEKAVDMNKKLAIRGLEGSGLGLGKMLNETYKNNNDDYALYGEVLTCAAVDARVSGEALPAMTITGSGNHGIISTLPIVAVVEKNNLGKEKLVRAIALSYLINIYIKEFSGKLSAFCGCAVAAGTGVSAAITYLLGGNCNQIGYAIVNMASNITGMICSGGNLACSLKANTGVKASFLSSKMALENIVVPNRCGIVSNSVEETMKCIGKIAYPGMANTDKEILNIMVENSK</sequence>
<dbReference type="PANTHER" id="PTHR30501:SF2">
    <property type="entry name" value="UPF0597 PROTEIN YHAM"/>
    <property type="match status" value="1"/>
</dbReference>
<evidence type="ECO:0000256" key="1">
    <source>
        <dbReference type="HAMAP-Rule" id="MF_01845"/>
    </source>
</evidence>
<dbReference type="GO" id="GO:0080146">
    <property type="term" value="F:L-cysteine desulfhydrase activity"/>
    <property type="evidence" value="ECO:0007669"/>
    <property type="project" value="TreeGrafter"/>
</dbReference>
<comment type="similarity">
    <text evidence="1">Belongs to the UPF0597 family.</text>
</comment>
<dbReference type="GO" id="GO:0019450">
    <property type="term" value="P:L-cysteine catabolic process to pyruvate"/>
    <property type="evidence" value="ECO:0007669"/>
    <property type="project" value="TreeGrafter"/>
</dbReference>
<comment type="caution">
    <text evidence="3">The sequence shown here is derived from an EMBL/GenBank/DDBJ whole genome shotgun (WGS) entry which is preliminary data.</text>
</comment>
<dbReference type="EMBL" id="SXDP01000002">
    <property type="protein sequence ID" value="NEZ46212.1"/>
    <property type="molecule type" value="Genomic_DNA"/>
</dbReference>
<accession>A0A6M0R7K9</accession>
<evidence type="ECO:0000259" key="2">
    <source>
        <dbReference type="Pfam" id="PF03313"/>
    </source>
</evidence>
<reference evidence="3 4" key="1">
    <citation type="submission" date="2019-04" db="EMBL/GenBank/DDBJ databases">
        <title>Genome sequencing of Clostridium botulinum Groups I-IV and Clostridium butyricum.</title>
        <authorList>
            <person name="Brunt J."/>
            <person name="Van Vliet A.H.M."/>
            <person name="Stringer S.C."/>
            <person name="Carter A.T."/>
            <person name="Peck M.W."/>
        </authorList>
    </citation>
    <scope>NUCLEOTIDE SEQUENCE [LARGE SCALE GENOMIC DNA]</scope>
    <source>
        <strain evidence="3 4">IFR 18/094</strain>
    </source>
</reference>